<dbReference type="PANTHER" id="PTHR43317">
    <property type="entry name" value="THERMOSPERMINE SYNTHASE ACAULIS5"/>
    <property type="match status" value="1"/>
</dbReference>
<reference evidence="2 3" key="1">
    <citation type="submission" date="2017-03" db="EMBL/GenBank/DDBJ databases">
        <title>Genome sequencing of Shewanella japonica KCTC 22435.</title>
        <authorList>
            <person name="Kim K.M."/>
        </authorList>
    </citation>
    <scope>NUCLEOTIDE SEQUENCE [LARGE SCALE GENOMIC DNA]</scope>
    <source>
        <strain evidence="2 3">KCTC 22435</strain>
    </source>
</reference>
<protein>
    <recommendedName>
        <fullName evidence="4">Spermidine synthase</fullName>
    </recommendedName>
</protein>
<dbReference type="RefSeq" id="WP_055022676.1">
    <property type="nucleotide sequence ID" value="NZ_CP020472.1"/>
</dbReference>
<dbReference type="Pfam" id="PF01564">
    <property type="entry name" value="Spermine_synth"/>
    <property type="match status" value="1"/>
</dbReference>
<dbReference type="InterPro" id="IPR029063">
    <property type="entry name" value="SAM-dependent_MTases_sf"/>
</dbReference>
<dbReference type="Proteomes" id="UP000191820">
    <property type="component" value="Chromosome"/>
</dbReference>
<dbReference type="NCBIfam" id="NF037959">
    <property type="entry name" value="MFS_SpdSyn"/>
    <property type="match status" value="1"/>
</dbReference>
<accession>A0ABN4YE04</accession>
<dbReference type="Gene3D" id="3.40.50.150">
    <property type="entry name" value="Vaccinia Virus protein VP39"/>
    <property type="match status" value="1"/>
</dbReference>
<dbReference type="EMBL" id="CP020472">
    <property type="protein sequence ID" value="ARD21029.1"/>
    <property type="molecule type" value="Genomic_DNA"/>
</dbReference>
<evidence type="ECO:0000313" key="2">
    <source>
        <dbReference type="EMBL" id="ARD21029.1"/>
    </source>
</evidence>
<name>A0ABN4YE04_9GAMM</name>
<proteinExistence type="predicted"/>
<keyword evidence="3" id="KW-1185">Reference proteome</keyword>
<gene>
    <name evidence="2" type="ORF">SJ2017_0692</name>
</gene>
<dbReference type="PANTHER" id="PTHR43317:SF1">
    <property type="entry name" value="THERMOSPERMINE SYNTHASE ACAULIS5"/>
    <property type="match status" value="1"/>
</dbReference>
<evidence type="ECO:0000313" key="3">
    <source>
        <dbReference type="Proteomes" id="UP000191820"/>
    </source>
</evidence>
<dbReference type="SUPFAM" id="SSF53335">
    <property type="entry name" value="S-adenosyl-L-methionine-dependent methyltransferases"/>
    <property type="match status" value="1"/>
</dbReference>
<sequence length="247" mass="27847">MSDYQQLHHISDEIGPIYVLEDNECRILSFGDNDEQSKILKAQPHIPQHTYIQAMLAVLLFSQPKSAIILGLGGGGLIHALRRYDAAIKLTAVELRSPVIDIAKRFFQLPIGKKLNLVHQDGTAFLAEGNHKRVDIIFADMYIEQGVDEKQLTVEFIAHCHQSLKTDGFLVLNCWKEHSKSELLKQTLSMHFANVYATLTGGGNWVVYASKQPHSFGSAVNKQHVQQLSKQLDYPVGRALTRFTQWE</sequence>
<evidence type="ECO:0008006" key="4">
    <source>
        <dbReference type="Google" id="ProtNLM"/>
    </source>
</evidence>
<dbReference type="CDD" id="cd02440">
    <property type="entry name" value="AdoMet_MTases"/>
    <property type="match status" value="1"/>
</dbReference>
<keyword evidence="1" id="KW-0620">Polyamine biosynthesis</keyword>
<organism evidence="2 3">
    <name type="scientific">Shewanella japonica</name>
    <dbReference type="NCBI Taxonomy" id="93973"/>
    <lineage>
        <taxon>Bacteria</taxon>
        <taxon>Pseudomonadati</taxon>
        <taxon>Pseudomonadota</taxon>
        <taxon>Gammaproteobacteria</taxon>
        <taxon>Alteromonadales</taxon>
        <taxon>Shewanellaceae</taxon>
        <taxon>Shewanella</taxon>
    </lineage>
</organism>
<evidence type="ECO:0000256" key="1">
    <source>
        <dbReference type="ARBA" id="ARBA00023115"/>
    </source>
</evidence>